<keyword evidence="7" id="KW-1185">Reference proteome</keyword>
<sequence>MDLEIQTFPSGPIATNAYLVIDPETRQALVVDAPPESADALQEGARDRGAQIALIVITHTHWDHVLDAARLRRETGAPLAAHPLAVSRLENPRPPFSDPSLAIEPVSPDRLLGDGDEVELGRWRFRVIHTPGHASEQISLYEPEAGVLFGGDTLFAGGYGRVDLPGASVEQTVATMRRLLELPDEVVVYPGHGQATTIGRERPWMVQIASSSPA</sequence>
<keyword evidence="2" id="KW-0479">Metal-binding</keyword>
<evidence type="ECO:0000256" key="3">
    <source>
        <dbReference type="ARBA" id="ARBA00022801"/>
    </source>
</evidence>
<dbReference type="SMART" id="SM00849">
    <property type="entry name" value="Lactamase_B"/>
    <property type="match status" value="1"/>
</dbReference>
<dbReference type="SUPFAM" id="SSF56281">
    <property type="entry name" value="Metallo-hydrolase/oxidoreductase"/>
    <property type="match status" value="1"/>
</dbReference>
<feature type="domain" description="Metallo-beta-lactamase" evidence="5">
    <location>
        <begin position="14"/>
        <end position="192"/>
    </location>
</feature>
<keyword evidence="4" id="KW-0862">Zinc</keyword>
<proteinExistence type="predicted"/>
<dbReference type="GO" id="GO:0046872">
    <property type="term" value="F:metal ion binding"/>
    <property type="evidence" value="ECO:0007669"/>
    <property type="project" value="UniProtKB-KW"/>
</dbReference>
<gene>
    <name evidence="6" type="ORF">NET02_09730</name>
</gene>
<comment type="cofactor">
    <cofactor evidence="1">
        <name>Zn(2+)</name>
        <dbReference type="ChEBI" id="CHEBI:29105"/>
    </cofactor>
</comment>
<dbReference type="Proteomes" id="UP001165306">
    <property type="component" value="Unassembled WGS sequence"/>
</dbReference>
<dbReference type="Pfam" id="PF00753">
    <property type="entry name" value="Lactamase_B"/>
    <property type="match status" value="1"/>
</dbReference>
<dbReference type="GO" id="GO:0016787">
    <property type="term" value="F:hydrolase activity"/>
    <property type="evidence" value="ECO:0007669"/>
    <property type="project" value="UniProtKB-KW"/>
</dbReference>
<evidence type="ECO:0000256" key="4">
    <source>
        <dbReference type="ARBA" id="ARBA00022833"/>
    </source>
</evidence>
<dbReference type="PANTHER" id="PTHR46233:SF3">
    <property type="entry name" value="HYDROXYACYLGLUTATHIONE HYDROLASE GLOC"/>
    <property type="match status" value="1"/>
</dbReference>
<protein>
    <submittedName>
        <fullName evidence="6">MBL fold metallo-hydrolase</fullName>
    </submittedName>
</protein>
<dbReference type="EMBL" id="JAMSLR010000006">
    <property type="protein sequence ID" value="MCM8749426.1"/>
    <property type="molecule type" value="Genomic_DNA"/>
</dbReference>
<reference evidence="6" key="1">
    <citation type="submission" date="2022-06" db="EMBL/GenBank/DDBJ databases">
        <title>CFH 74404 Thermomicrobiaceae sp.</title>
        <authorList>
            <person name="Ming H."/>
            <person name="Li W.-J."/>
            <person name="Zhao Z."/>
        </authorList>
    </citation>
    <scope>NUCLEOTIDE SEQUENCE</scope>
    <source>
        <strain evidence="6">CFH 74404</strain>
    </source>
</reference>
<dbReference type="InterPro" id="IPR001279">
    <property type="entry name" value="Metallo-B-lactamas"/>
</dbReference>
<dbReference type="RefSeq" id="WP_284057209.1">
    <property type="nucleotide sequence ID" value="NZ_JAMSLR010000006.1"/>
</dbReference>
<evidence type="ECO:0000313" key="7">
    <source>
        <dbReference type="Proteomes" id="UP001165306"/>
    </source>
</evidence>
<organism evidence="6 7">
    <name type="scientific">Thermalbibacter longus</name>
    <dbReference type="NCBI Taxonomy" id="2951981"/>
    <lineage>
        <taxon>Bacteria</taxon>
        <taxon>Pseudomonadati</taxon>
        <taxon>Thermomicrobiota</taxon>
        <taxon>Thermomicrobia</taxon>
        <taxon>Thermomicrobiales</taxon>
        <taxon>Thermomicrobiaceae</taxon>
        <taxon>Thermalbibacter</taxon>
    </lineage>
</organism>
<evidence type="ECO:0000256" key="1">
    <source>
        <dbReference type="ARBA" id="ARBA00001947"/>
    </source>
</evidence>
<accession>A0AA41WB50</accession>
<name>A0AA41WB50_9BACT</name>
<dbReference type="PANTHER" id="PTHR46233">
    <property type="entry name" value="HYDROXYACYLGLUTATHIONE HYDROLASE GLOC"/>
    <property type="match status" value="1"/>
</dbReference>
<dbReference type="InterPro" id="IPR036866">
    <property type="entry name" value="RibonucZ/Hydroxyglut_hydro"/>
</dbReference>
<keyword evidence="3" id="KW-0378">Hydrolase</keyword>
<dbReference type="AlphaFoldDB" id="A0AA41WB50"/>
<dbReference type="InterPro" id="IPR051453">
    <property type="entry name" value="MBL_Glyoxalase_II"/>
</dbReference>
<comment type="caution">
    <text evidence="6">The sequence shown here is derived from an EMBL/GenBank/DDBJ whole genome shotgun (WGS) entry which is preliminary data.</text>
</comment>
<evidence type="ECO:0000259" key="5">
    <source>
        <dbReference type="SMART" id="SM00849"/>
    </source>
</evidence>
<evidence type="ECO:0000256" key="2">
    <source>
        <dbReference type="ARBA" id="ARBA00022723"/>
    </source>
</evidence>
<dbReference type="CDD" id="cd06262">
    <property type="entry name" value="metallo-hydrolase-like_MBL-fold"/>
    <property type="match status" value="1"/>
</dbReference>
<dbReference type="Gene3D" id="3.60.15.10">
    <property type="entry name" value="Ribonuclease Z/Hydroxyacylglutathione hydrolase-like"/>
    <property type="match status" value="1"/>
</dbReference>
<evidence type="ECO:0000313" key="6">
    <source>
        <dbReference type="EMBL" id="MCM8749426.1"/>
    </source>
</evidence>